<comment type="caution">
    <text evidence="1">The sequence shown here is derived from an EMBL/GenBank/DDBJ whole genome shotgun (WGS) entry which is preliminary data.</text>
</comment>
<dbReference type="Proteomes" id="UP000054742">
    <property type="component" value="Unassembled WGS sequence"/>
</dbReference>
<dbReference type="Gene3D" id="1.10.1660.10">
    <property type="match status" value="1"/>
</dbReference>
<evidence type="ECO:0000313" key="1">
    <source>
        <dbReference type="EMBL" id="KTC84853.1"/>
    </source>
</evidence>
<dbReference type="OrthoDB" id="5651480at2"/>
<sequence length="102" mass="11669">MTKENKESKALECEDFFYLSLREVTYSLGVSKDTILEIIDEGIVSAQKDEKEEWLFDSEAIRCIRTVLHLNRDLGVNLAGAGLALELMRQIDHLQTLLDQKL</sequence>
<accession>A0A0W0SPC5</accession>
<dbReference type="EMBL" id="LNXV01000008">
    <property type="protein sequence ID" value="KTC84853.1"/>
    <property type="molecule type" value="Genomic_DNA"/>
</dbReference>
<keyword evidence="2" id="KW-1185">Reference proteome</keyword>
<dbReference type="SUPFAM" id="SSF46955">
    <property type="entry name" value="Putative DNA-binding domain"/>
    <property type="match status" value="1"/>
</dbReference>
<dbReference type="PATRIC" id="fig|29422.6.peg.1124"/>
<dbReference type="Pfam" id="PF13591">
    <property type="entry name" value="MerR_2"/>
    <property type="match status" value="1"/>
</dbReference>
<dbReference type="AlphaFoldDB" id="A0A0W0SPC5"/>
<organism evidence="1 2">
    <name type="scientific">Legionella brunensis</name>
    <dbReference type="NCBI Taxonomy" id="29422"/>
    <lineage>
        <taxon>Bacteria</taxon>
        <taxon>Pseudomonadati</taxon>
        <taxon>Pseudomonadota</taxon>
        <taxon>Gammaproteobacteria</taxon>
        <taxon>Legionellales</taxon>
        <taxon>Legionellaceae</taxon>
        <taxon>Legionella</taxon>
    </lineage>
</organism>
<dbReference type="InterPro" id="IPR009061">
    <property type="entry name" value="DNA-bd_dom_put_sf"/>
</dbReference>
<reference evidence="1 2" key="1">
    <citation type="submission" date="2015-11" db="EMBL/GenBank/DDBJ databases">
        <title>Genomic analysis of 38 Legionella species identifies large and diverse effector repertoires.</title>
        <authorList>
            <person name="Burstein D."/>
            <person name="Amaro F."/>
            <person name="Zusman T."/>
            <person name="Lifshitz Z."/>
            <person name="Cohen O."/>
            <person name="Gilbert J.A."/>
            <person name="Pupko T."/>
            <person name="Shuman H.A."/>
            <person name="Segal G."/>
        </authorList>
    </citation>
    <scope>NUCLEOTIDE SEQUENCE [LARGE SCALE GENOMIC DNA]</scope>
    <source>
        <strain evidence="1 2">ATCC 43878</strain>
    </source>
</reference>
<name>A0A0W0SPC5_9GAMM</name>
<dbReference type="STRING" id="29422.Lbru_1068"/>
<dbReference type="RefSeq" id="WP_058441156.1">
    <property type="nucleotide sequence ID" value="NZ_CAAAHU010000016.1"/>
</dbReference>
<evidence type="ECO:0000313" key="2">
    <source>
        <dbReference type="Proteomes" id="UP000054742"/>
    </source>
</evidence>
<protein>
    <submittedName>
        <fullName evidence="1">Putative chaperone-modulator protein CbpM</fullName>
    </submittedName>
</protein>
<gene>
    <name evidence="1" type="ORF">Lbru_1068</name>
</gene>
<proteinExistence type="predicted"/>